<name>A0A4Y2U2S8_ARAVE</name>
<feature type="non-terminal residue" evidence="1">
    <location>
        <position position="35"/>
    </location>
</feature>
<gene>
    <name evidence="1" type="ORF">AVEN_239628_1</name>
</gene>
<dbReference type="AlphaFoldDB" id="A0A4Y2U2S8"/>
<organism evidence="1 2">
    <name type="scientific">Araneus ventricosus</name>
    <name type="common">Orbweaver spider</name>
    <name type="synonym">Epeira ventricosa</name>
    <dbReference type="NCBI Taxonomy" id="182803"/>
    <lineage>
        <taxon>Eukaryota</taxon>
        <taxon>Metazoa</taxon>
        <taxon>Ecdysozoa</taxon>
        <taxon>Arthropoda</taxon>
        <taxon>Chelicerata</taxon>
        <taxon>Arachnida</taxon>
        <taxon>Araneae</taxon>
        <taxon>Araneomorphae</taxon>
        <taxon>Entelegynae</taxon>
        <taxon>Araneoidea</taxon>
        <taxon>Araneidae</taxon>
        <taxon>Araneus</taxon>
    </lineage>
</organism>
<proteinExistence type="predicted"/>
<sequence length="35" mass="4018">MHVPFGDERVGSAYKLYDSFYFILQHHAGGEFNQG</sequence>
<accession>A0A4Y2U2S8</accession>
<comment type="caution">
    <text evidence="1">The sequence shown here is derived from an EMBL/GenBank/DDBJ whole genome shotgun (WGS) entry which is preliminary data.</text>
</comment>
<evidence type="ECO:0000313" key="1">
    <source>
        <dbReference type="EMBL" id="GBO07138.1"/>
    </source>
</evidence>
<keyword evidence="2" id="KW-1185">Reference proteome</keyword>
<evidence type="ECO:0000313" key="2">
    <source>
        <dbReference type="Proteomes" id="UP000499080"/>
    </source>
</evidence>
<dbReference type="EMBL" id="BGPR01033269">
    <property type="protein sequence ID" value="GBO07138.1"/>
    <property type="molecule type" value="Genomic_DNA"/>
</dbReference>
<protein>
    <submittedName>
        <fullName evidence="1">Uncharacterized protein</fullName>
    </submittedName>
</protein>
<reference evidence="1 2" key="1">
    <citation type="journal article" date="2019" name="Sci. Rep.">
        <title>Orb-weaving spider Araneus ventricosus genome elucidates the spidroin gene catalogue.</title>
        <authorList>
            <person name="Kono N."/>
            <person name="Nakamura H."/>
            <person name="Ohtoshi R."/>
            <person name="Moran D.A.P."/>
            <person name="Shinohara A."/>
            <person name="Yoshida Y."/>
            <person name="Fujiwara M."/>
            <person name="Mori M."/>
            <person name="Tomita M."/>
            <person name="Arakawa K."/>
        </authorList>
    </citation>
    <scope>NUCLEOTIDE SEQUENCE [LARGE SCALE GENOMIC DNA]</scope>
</reference>
<dbReference type="Proteomes" id="UP000499080">
    <property type="component" value="Unassembled WGS sequence"/>
</dbReference>